<reference evidence="1" key="2">
    <citation type="journal article" date="2015" name="Data Brief">
        <title>Shoot transcriptome of the giant reed, Arundo donax.</title>
        <authorList>
            <person name="Barrero R.A."/>
            <person name="Guerrero F.D."/>
            <person name="Moolhuijzen P."/>
            <person name="Goolsby J.A."/>
            <person name="Tidwell J."/>
            <person name="Bellgard S.E."/>
            <person name="Bellgard M.I."/>
        </authorList>
    </citation>
    <scope>NUCLEOTIDE SEQUENCE</scope>
    <source>
        <tissue evidence="1">Shoot tissue taken approximately 20 cm above the soil surface</tissue>
    </source>
</reference>
<name>A0A0A9HB13_ARUDO</name>
<proteinExistence type="predicted"/>
<accession>A0A0A9HB13</accession>
<dbReference type="AlphaFoldDB" id="A0A0A9HB13"/>
<protein>
    <submittedName>
        <fullName evidence="1">Uncharacterized protein</fullName>
    </submittedName>
</protein>
<evidence type="ECO:0000313" key="1">
    <source>
        <dbReference type="EMBL" id="JAE32999.1"/>
    </source>
</evidence>
<organism evidence="1">
    <name type="scientific">Arundo donax</name>
    <name type="common">Giant reed</name>
    <name type="synonym">Donax arundinaceus</name>
    <dbReference type="NCBI Taxonomy" id="35708"/>
    <lineage>
        <taxon>Eukaryota</taxon>
        <taxon>Viridiplantae</taxon>
        <taxon>Streptophyta</taxon>
        <taxon>Embryophyta</taxon>
        <taxon>Tracheophyta</taxon>
        <taxon>Spermatophyta</taxon>
        <taxon>Magnoliopsida</taxon>
        <taxon>Liliopsida</taxon>
        <taxon>Poales</taxon>
        <taxon>Poaceae</taxon>
        <taxon>PACMAD clade</taxon>
        <taxon>Arundinoideae</taxon>
        <taxon>Arundineae</taxon>
        <taxon>Arundo</taxon>
    </lineage>
</organism>
<sequence length="49" mass="5702">MIQTGTVIPNSLGIDRLNMLSYPIALINTCQLHRLRQAFEIRLHRIKEL</sequence>
<reference evidence="1" key="1">
    <citation type="submission" date="2014-09" db="EMBL/GenBank/DDBJ databases">
        <authorList>
            <person name="Magalhaes I.L.F."/>
            <person name="Oliveira U."/>
            <person name="Santos F.R."/>
            <person name="Vidigal T.H.D.A."/>
            <person name="Brescovit A.D."/>
            <person name="Santos A.J."/>
        </authorList>
    </citation>
    <scope>NUCLEOTIDE SEQUENCE</scope>
    <source>
        <tissue evidence="1">Shoot tissue taken approximately 20 cm above the soil surface</tissue>
    </source>
</reference>
<dbReference type="EMBL" id="GBRH01164897">
    <property type="protein sequence ID" value="JAE32999.1"/>
    <property type="molecule type" value="Transcribed_RNA"/>
</dbReference>